<dbReference type="EMBL" id="BAVS01000024">
    <property type="protein sequence ID" value="GAE94453.1"/>
    <property type="molecule type" value="Genomic_DNA"/>
</dbReference>
<dbReference type="Proteomes" id="UP000019102">
    <property type="component" value="Unassembled WGS sequence"/>
</dbReference>
<reference evidence="7 8" key="1">
    <citation type="journal article" date="2014" name="Genome Announc.">
        <title>Draft Genome Sequence of the Boron-Tolerant and Moderately Halotolerant Bacterium Gracilibacillus boraciitolerans JCM 21714T.</title>
        <authorList>
            <person name="Ahmed I."/>
            <person name="Oshima K."/>
            <person name="Suda W."/>
            <person name="Kitamura K."/>
            <person name="Iida T."/>
            <person name="Ohmori Y."/>
            <person name="Fujiwara T."/>
            <person name="Hattori M."/>
            <person name="Ohkuma M."/>
        </authorList>
    </citation>
    <scope>NUCLEOTIDE SEQUENCE [LARGE SCALE GENOMIC DNA]</scope>
    <source>
        <strain evidence="7 8">JCM 21714</strain>
    </source>
</reference>
<dbReference type="InterPro" id="IPR000092">
    <property type="entry name" value="Polyprenyl_synt"/>
</dbReference>
<organism evidence="7 8">
    <name type="scientific">Gracilibacillus boraciitolerans JCM 21714</name>
    <dbReference type="NCBI Taxonomy" id="1298598"/>
    <lineage>
        <taxon>Bacteria</taxon>
        <taxon>Bacillati</taxon>
        <taxon>Bacillota</taxon>
        <taxon>Bacilli</taxon>
        <taxon>Bacillales</taxon>
        <taxon>Bacillaceae</taxon>
        <taxon>Gracilibacillus</taxon>
    </lineage>
</organism>
<evidence type="ECO:0000256" key="4">
    <source>
        <dbReference type="ARBA" id="ARBA00022723"/>
    </source>
</evidence>
<gene>
    <name evidence="7" type="ORF">JCM21714_3610</name>
</gene>
<dbReference type="STRING" id="1298598.JCM21714_3610"/>
<name>W4VNQ8_9BACI</name>
<dbReference type="InterPro" id="IPR033749">
    <property type="entry name" value="Polyprenyl_synt_CS"/>
</dbReference>
<dbReference type="GO" id="GO:0046872">
    <property type="term" value="F:metal ion binding"/>
    <property type="evidence" value="ECO:0007669"/>
    <property type="project" value="UniProtKB-KW"/>
</dbReference>
<dbReference type="Gene3D" id="1.10.600.10">
    <property type="entry name" value="Farnesyl Diphosphate Synthase"/>
    <property type="match status" value="1"/>
</dbReference>
<proteinExistence type="inferred from homology"/>
<evidence type="ECO:0000313" key="8">
    <source>
        <dbReference type="Proteomes" id="UP000019102"/>
    </source>
</evidence>
<keyword evidence="8" id="KW-1185">Reference proteome</keyword>
<evidence type="ECO:0000256" key="1">
    <source>
        <dbReference type="ARBA" id="ARBA00001946"/>
    </source>
</evidence>
<evidence type="ECO:0000256" key="2">
    <source>
        <dbReference type="ARBA" id="ARBA00006706"/>
    </source>
</evidence>
<dbReference type="InterPro" id="IPR008949">
    <property type="entry name" value="Isoprenoid_synthase_dom_sf"/>
</dbReference>
<comment type="similarity">
    <text evidence="2">Belongs to the FPP/GGPP synthase family.</text>
</comment>
<dbReference type="SFLD" id="SFLDS00005">
    <property type="entry name" value="Isoprenoid_Synthase_Type_I"/>
    <property type="match status" value="1"/>
</dbReference>
<dbReference type="SUPFAM" id="SSF48576">
    <property type="entry name" value="Terpenoid synthases"/>
    <property type="match status" value="1"/>
</dbReference>
<keyword evidence="5" id="KW-0460">Magnesium</keyword>
<keyword evidence="6" id="KW-0414">Isoprene biosynthesis</keyword>
<dbReference type="GO" id="GO:0004659">
    <property type="term" value="F:prenyltransferase activity"/>
    <property type="evidence" value="ECO:0007669"/>
    <property type="project" value="InterPro"/>
</dbReference>
<comment type="cofactor">
    <cofactor evidence="1">
        <name>Mg(2+)</name>
        <dbReference type="ChEBI" id="CHEBI:18420"/>
    </cofactor>
</comment>
<dbReference type="PANTHER" id="PTHR43281">
    <property type="entry name" value="FARNESYL DIPHOSPHATE SYNTHASE"/>
    <property type="match status" value="1"/>
</dbReference>
<evidence type="ECO:0000256" key="3">
    <source>
        <dbReference type="ARBA" id="ARBA00022679"/>
    </source>
</evidence>
<evidence type="ECO:0000313" key="7">
    <source>
        <dbReference type="EMBL" id="GAE94453.1"/>
    </source>
</evidence>
<dbReference type="PROSITE" id="PS00723">
    <property type="entry name" value="POLYPRENYL_SYNTHASE_1"/>
    <property type="match status" value="1"/>
</dbReference>
<keyword evidence="3" id="KW-0808">Transferase</keyword>
<sequence length="216" mass="24453">MHTASLIFDDLPSQDNAQIRRGRKTVHEVYSSAVAELAGLFMTQRAVEEQTTLTQYDAETVLELIAYSTKITQEMCKGQIIDLESKGKRLTLAELNQLCFYKTGIGFEASIMMPAILAKRDEEERTILRKFAYHAGIAFQVKDDLLDIEGDTAILGKQAGIDKQNNSATFVAILGIEGAKKEMWNHYCEAFESLQKLSVDTAFFEQFLHYIINRKR</sequence>
<keyword evidence="4" id="KW-0479">Metal-binding</keyword>
<dbReference type="GO" id="GO:0008299">
    <property type="term" value="P:isoprenoid biosynthetic process"/>
    <property type="evidence" value="ECO:0007669"/>
    <property type="project" value="UniProtKB-KW"/>
</dbReference>
<dbReference type="PANTHER" id="PTHR43281:SF1">
    <property type="entry name" value="FARNESYL DIPHOSPHATE SYNTHASE"/>
    <property type="match status" value="1"/>
</dbReference>
<evidence type="ECO:0000256" key="6">
    <source>
        <dbReference type="ARBA" id="ARBA00023229"/>
    </source>
</evidence>
<dbReference type="eggNOG" id="COG0142">
    <property type="taxonomic scope" value="Bacteria"/>
</dbReference>
<dbReference type="AlphaFoldDB" id="W4VNQ8"/>
<accession>W4VNQ8</accession>
<dbReference type="Pfam" id="PF00348">
    <property type="entry name" value="polyprenyl_synt"/>
    <property type="match status" value="1"/>
</dbReference>
<protein>
    <submittedName>
        <fullName evidence="7">Octaprenyl-diphosphate synthase</fullName>
    </submittedName>
</protein>
<dbReference type="RefSeq" id="WP_369403595.1">
    <property type="nucleotide sequence ID" value="NZ_BAVS01000024.1"/>
</dbReference>
<comment type="caution">
    <text evidence="7">The sequence shown here is derived from an EMBL/GenBank/DDBJ whole genome shotgun (WGS) entry which is preliminary data.</text>
</comment>
<evidence type="ECO:0000256" key="5">
    <source>
        <dbReference type="ARBA" id="ARBA00022842"/>
    </source>
</evidence>